<keyword evidence="3" id="KW-1185">Reference proteome</keyword>
<name>A0AAJ0GJ80_9PEZI</name>
<dbReference type="EMBL" id="JAWDJX010000001">
    <property type="protein sequence ID" value="KAK3058660.1"/>
    <property type="molecule type" value="Genomic_DNA"/>
</dbReference>
<feature type="chain" id="PRO_5042491359" evidence="1">
    <location>
        <begin position="20"/>
        <end position="206"/>
    </location>
</feature>
<dbReference type="Proteomes" id="UP001271007">
    <property type="component" value="Unassembled WGS sequence"/>
</dbReference>
<dbReference type="AlphaFoldDB" id="A0AAJ0GJ80"/>
<evidence type="ECO:0000256" key="1">
    <source>
        <dbReference type="SAM" id="SignalP"/>
    </source>
</evidence>
<organism evidence="2 3">
    <name type="scientific">Extremus antarcticus</name>
    <dbReference type="NCBI Taxonomy" id="702011"/>
    <lineage>
        <taxon>Eukaryota</taxon>
        <taxon>Fungi</taxon>
        <taxon>Dikarya</taxon>
        <taxon>Ascomycota</taxon>
        <taxon>Pezizomycotina</taxon>
        <taxon>Dothideomycetes</taxon>
        <taxon>Dothideomycetidae</taxon>
        <taxon>Mycosphaerellales</taxon>
        <taxon>Extremaceae</taxon>
        <taxon>Extremus</taxon>
    </lineage>
</organism>
<proteinExistence type="predicted"/>
<protein>
    <submittedName>
        <fullName evidence="2">Uncharacterized protein</fullName>
    </submittedName>
</protein>
<sequence>MVNTISLALVASAVLSASAVQINFRRFSRDQCEDAYHIRKDTNLHDPHCKTFSDNEPPFSSFILTGDDDMDDTDKKHCYATVFDQKDCKGEAAIFNHMENYKDTCAPLSFDARSVRISCDAKDTGYDIPMVSWESVVQTPEAAPVTNTYAVAEPTTPATNVYKVATPDSTVMLVPEQTHDNIEPVWCTVGDGNGAVKKVRRGVNCL</sequence>
<comment type="caution">
    <text evidence="2">The sequence shown here is derived from an EMBL/GenBank/DDBJ whole genome shotgun (WGS) entry which is preliminary data.</text>
</comment>
<feature type="signal peptide" evidence="1">
    <location>
        <begin position="1"/>
        <end position="19"/>
    </location>
</feature>
<gene>
    <name evidence="2" type="ORF">LTR09_000225</name>
</gene>
<accession>A0AAJ0GJ80</accession>
<evidence type="ECO:0000313" key="3">
    <source>
        <dbReference type="Proteomes" id="UP001271007"/>
    </source>
</evidence>
<keyword evidence="1" id="KW-0732">Signal</keyword>
<reference evidence="2" key="1">
    <citation type="submission" date="2023-04" db="EMBL/GenBank/DDBJ databases">
        <title>Black Yeasts Isolated from many extreme environments.</title>
        <authorList>
            <person name="Coleine C."/>
            <person name="Stajich J.E."/>
            <person name="Selbmann L."/>
        </authorList>
    </citation>
    <scope>NUCLEOTIDE SEQUENCE</scope>
    <source>
        <strain evidence="2">CCFEE 5312</strain>
    </source>
</reference>
<evidence type="ECO:0000313" key="2">
    <source>
        <dbReference type="EMBL" id="KAK3058660.1"/>
    </source>
</evidence>